<evidence type="ECO:0000256" key="2">
    <source>
        <dbReference type="ARBA" id="ARBA00011738"/>
    </source>
</evidence>
<dbReference type="PANTHER" id="PTHR21237:SF40">
    <property type="entry name" value="CELL CYCLE AND APOPTOSIS REGULATOR PROTEIN 2"/>
    <property type="match status" value="1"/>
</dbReference>
<dbReference type="SUPFAM" id="SSF51064">
    <property type="entry name" value="Head domain of nucleotide exchange factor GrpE"/>
    <property type="match status" value="1"/>
</dbReference>
<evidence type="ECO:0000256" key="5">
    <source>
        <dbReference type="ARBA" id="ARBA00023186"/>
    </source>
</evidence>
<evidence type="ECO:0000256" key="8">
    <source>
        <dbReference type="SAM" id="MobiDB-lite"/>
    </source>
</evidence>
<evidence type="ECO:0000313" key="9">
    <source>
        <dbReference type="EMBL" id="KAF2296781.1"/>
    </source>
</evidence>
<evidence type="ECO:0000256" key="7">
    <source>
        <dbReference type="RuleBase" id="RU004478"/>
    </source>
</evidence>
<dbReference type="GO" id="GO:0000774">
    <property type="term" value="F:adenyl-nucleotide exchange factor activity"/>
    <property type="evidence" value="ECO:0007669"/>
    <property type="project" value="InterPro"/>
</dbReference>
<organism evidence="9 10">
    <name type="scientific">Hevea brasiliensis</name>
    <name type="common">Para rubber tree</name>
    <name type="synonym">Siphonia brasiliensis</name>
    <dbReference type="NCBI Taxonomy" id="3981"/>
    <lineage>
        <taxon>Eukaryota</taxon>
        <taxon>Viridiplantae</taxon>
        <taxon>Streptophyta</taxon>
        <taxon>Embryophyta</taxon>
        <taxon>Tracheophyta</taxon>
        <taxon>Spermatophyta</taxon>
        <taxon>Magnoliopsida</taxon>
        <taxon>eudicotyledons</taxon>
        <taxon>Gunneridae</taxon>
        <taxon>Pentapetalae</taxon>
        <taxon>rosids</taxon>
        <taxon>fabids</taxon>
        <taxon>Malpighiales</taxon>
        <taxon>Euphorbiaceae</taxon>
        <taxon>Crotonoideae</taxon>
        <taxon>Micrandreae</taxon>
        <taxon>Hevea</taxon>
    </lineage>
</organism>
<feature type="region of interest" description="Disordered" evidence="8">
    <location>
        <begin position="60"/>
        <end position="84"/>
    </location>
</feature>
<dbReference type="InterPro" id="IPR009012">
    <property type="entry name" value="GrpE_head"/>
</dbReference>
<accession>A0A6A6L5Y1</accession>
<dbReference type="Gene3D" id="2.30.22.10">
    <property type="entry name" value="Head domain of nucleotide exchange factor GrpE"/>
    <property type="match status" value="1"/>
</dbReference>
<reference evidence="9 10" key="1">
    <citation type="journal article" date="2020" name="Mol. Plant">
        <title>The Chromosome-Based Rubber Tree Genome Provides New Insights into Spurge Genome Evolution and Rubber Biosynthesis.</title>
        <authorList>
            <person name="Liu J."/>
            <person name="Shi C."/>
            <person name="Shi C.C."/>
            <person name="Li W."/>
            <person name="Zhang Q.J."/>
            <person name="Zhang Y."/>
            <person name="Li K."/>
            <person name="Lu H.F."/>
            <person name="Shi C."/>
            <person name="Zhu S.T."/>
            <person name="Xiao Z.Y."/>
            <person name="Nan H."/>
            <person name="Yue Y."/>
            <person name="Zhu X.G."/>
            <person name="Wu Y."/>
            <person name="Hong X.N."/>
            <person name="Fan G.Y."/>
            <person name="Tong Y."/>
            <person name="Zhang D."/>
            <person name="Mao C.L."/>
            <person name="Liu Y.L."/>
            <person name="Hao S.J."/>
            <person name="Liu W.Q."/>
            <person name="Lv M.Q."/>
            <person name="Zhang H.B."/>
            <person name="Liu Y."/>
            <person name="Hu-Tang G.R."/>
            <person name="Wang J.P."/>
            <person name="Wang J.H."/>
            <person name="Sun Y.H."/>
            <person name="Ni S.B."/>
            <person name="Chen W.B."/>
            <person name="Zhang X.C."/>
            <person name="Jiao Y.N."/>
            <person name="Eichler E.E."/>
            <person name="Li G.H."/>
            <person name="Liu X."/>
            <person name="Gao L.Z."/>
        </authorList>
    </citation>
    <scope>NUCLEOTIDE SEQUENCE [LARGE SCALE GENOMIC DNA]</scope>
    <source>
        <strain evidence="10">cv. GT1</strain>
        <tissue evidence="9">Leaf</tissue>
    </source>
</reference>
<dbReference type="GO" id="GO:0051082">
    <property type="term" value="F:unfolded protein binding"/>
    <property type="evidence" value="ECO:0007669"/>
    <property type="project" value="TreeGrafter"/>
</dbReference>
<comment type="function">
    <text evidence="6">Essential component of the PAM complex, a complex required for the translocation of transit peptide-containing proteins from the inner membrane into the mitochondrial matrix in an ATP-dependent manner.</text>
</comment>
<dbReference type="Pfam" id="PF01025">
    <property type="entry name" value="GrpE"/>
    <property type="match status" value="1"/>
</dbReference>
<evidence type="ECO:0000256" key="4">
    <source>
        <dbReference type="ARBA" id="ARBA00023016"/>
    </source>
</evidence>
<name>A0A6A6L5Y1_HEVBR</name>
<keyword evidence="10" id="KW-1185">Reference proteome</keyword>
<keyword evidence="4" id="KW-0346">Stress response</keyword>
<evidence type="ECO:0000256" key="6">
    <source>
        <dbReference type="RuleBase" id="RU000640"/>
    </source>
</evidence>
<dbReference type="GO" id="GO:0051087">
    <property type="term" value="F:protein-folding chaperone binding"/>
    <property type="evidence" value="ECO:0007669"/>
    <property type="project" value="InterPro"/>
</dbReference>
<dbReference type="AlphaFoldDB" id="A0A6A6L5Y1"/>
<protein>
    <recommendedName>
        <fullName evidence="6">GrpE protein homolog</fullName>
    </recommendedName>
</protein>
<evidence type="ECO:0000256" key="3">
    <source>
        <dbReference type="ARBA" id="ARBA00022490"/>
    </source>
</evidence>
<keyword evidence="5 6" id="KW-0143">Chaperone</keyword>
<dbReference type="PROSITE" id="PS01071">
    <property type="entry name" value="GRPE"/>
    <property type="match status" value="1"/>
</dbReference>
<comment type="subunit">
    <text evidence="2">Homodimer.</text>
</comment>
<dbReference type="GO" id="GO:0006457">
    <property type="term" value="P:protein folding"/>
    <property type="evidence" value="ECO:0007669"/>
    <property type="project" value="InterPro"/>
</dbReference>
<comment type="similarity">
    <text evidence="7">Belongs to the GrpE family.</text>
</comment>
<keyword evidence="3" id="KW-0963">Cytoplasm</keyword>
<gene>
    <name evidence="9" type="ORF">GH714_001918</name>
</gene>
<proteinExistence type="inferred from homology"/>
<evidence type="ECO:0000256" key="1">
    <source>
        <dbReference type="ARBA" id="ARBA00004496"/>
    </source>
</evidence>
<keyword evidence="6" id="KW-0496">Mitochondrion</keyword>
<dbReference type="GO" id="GO:0009507">
    <property type="term" value="C:chloroplast"/>
    <property type="evidence" value="ECO:0007669"/>
    <property type="project" value="TreeGrafter"/>
</dbReference>
<dbReference type="Proteomes" id="UP000467840">
    <property type="component" value="Chromosome 18"/>
</dbReference>
<evidence type="ECO:0000313" key="10">
    <source>
        <dbReference type="Proteomes" id="UP000467840"/>
    </source>
</evidence>
<dbReference type="GO" id="GO:0042803">
    <property type="term" value="F:protein homodimerization activity"/>
    <property type="evidence" value="ECO:0007669"/>
    <property type="project" value="InterPro"/>
</dbReference>
<dbReference type="EMBL" id="JAAGAX010000012">
    <property type="protein sequence ID" value="KAF2296781.1"/>
    <property type="molecule type" value="Genomic_DNA"/>
</dbReference>
<dbReference type="PRINTS" id="PR00773">
    <property type="entry name" value="GRPEPROTEIN"/>
</dbReference>
<dbReference type="InterPro" id="IPR000740">
    <property type="entry name" value="GrpE"/>
</dbReference>
<dbReference type="FunFam" id="2.30.22.10:FF:000001">
    <property type="entry name" value="Protein GrpE"/>
    <property type="match status" value="1"/>
</dbReference>
<comment type="caution">
    <text evidence="9">The sequence shown here is derived from an EMBL/GenBank/DDBJ whole genome shotgun (WGS) entry which is preliminary data.</text>
</comment>
<dbReference type="GO" id="GO:0005759">
    <property type="term" value="C:mitochondrial matrix"/>
    <property type="evidence" value="ECO:0007669"/>
    <property type="project" value="UniProtKB-SubCell"/>
</dbReference>
<comment type="subcellular location">
    <subcellularLocation>
        <location evidence="1">Cytoplasm</location>
    </subcellularLocation>
    <subcellularLocation>
        <location evidence="6">Mitochondrion matrix</location>
    </subcellularLocation>
</comment>
<sequence>MRSLQVVAVATVGKPFDPSLHEAIAREESQEYKEGIVIQEFQRGFLLGNRLIRPAMVKVSTGPGRKKASLSNEQPATAARVDDR</sequence>
<dbReference type="PANTHER" id="PTHR21237">
    <property type="entry name" value="GRPE PROTEIN"/>
    <property type="match status" value="1"/>
</dbReference>